<dbReference type="Gene3D" id="1.10.8.60">
    <property type="match status" value="1"/>
</dbReference>
<dbReference type="GO" id="GO:0016197">
    <property type="term" value="P:endosomal transport"/>
    <property type="evidence" value="ECO:0007669"/>
    <property type="project" value="TreeGrafter"/>
</dbReference>
<evidence type="ECO:0000256" key="1">
    <source>
        <dbReference type="RuleBase" id="RU003651"/>
    </source>
</evidence>
<dbReference type="Pfam" id="PF00004">
    <property type="entry name" value="AAA"/>
    <property type="match status" value="1"/>
</dbReference>
<dbReference type="Proteomes" id="UP000775213">
    <property type="component" value="Unassembled WGS sequence"/>
</dbReference>
<dbReference type="InterPro" id="IPR003959">
    <property type="entry name" value="ATPase_AAA_core"/>
</dbReference>
<dbReference type="Gene3D" id="3.40.50.300">
    <property type="entry name" value="P-loop containing nucleotide triphosphate hydrolases"/>
    <property type="match status" value="1"/>
</dbReference>
<dbReference type="PANTHER" id="PTHR23074:SF159">
    <property type="entry name" value="PROTEIN SUPPRESSOR OF K(+) TRANSPORT GROWTH DEFECT 1"/>
    <property type="match status" value="1"/>
</dbReference>
<dbReference type="InterPro" id="IPR003960">
    <property type="entry name" value="ATPase_AAA_CS"/>
</dbReference>
<dbReference type="AlphaFoldDB" id="A0AAV7HI02"/>
<gene>
    <name evidence="3" type="ORF">IEQ34_003555</name>
</gene>
<dbReference type="SUPFAM" id="SSF52540">
    <property type="entry name" value="P-loop containing nucleoside triphosphate hydrolases"/>
    <property type="match status" value="1"/>
</dbReference>
<accession>A0AAV7HI02</accession>
<protein>
    <recommendedName>
        <fullName evidence="2">ATPase AAA-type core domain-containing protein</fullName>
    </recommendedName>
</protein>
<comment type="caution">
    <text evidence="3">The sequence shown here is derived from an EMBL/GenBank/DDBJ whole genome shotgun (WGS) entry which is preliminary data.</text>
</comment>
<keyword evidence="1" id="KW-0067">ATP-binding</keyword>
<reference evidence="3 4" key="1">
    <citation type="journal article" date="2021" name="Hortic Res">
        <title>Chromosome-scale assembly of the Dendrobium chrysotoxum genome enhances the understanding of orchid evolution.</title>
        <authorList>
            <person name="Zhang Y."/>
            <person name="Zhang G.Q."/>
            <person name="Zhang D."/>
            <person name="Liu X.D."/>
            <person name="Xu X.Y."/>
            <person name="Sun W.H."/>
            <person name="Yu X."/>
            <person name="Zhu X."/>
            <person name="Wang Z.W."/>
            <person name="Zhao X."/>
            <person name="Zhong W.Y."/>
            <person name="Chen H."/>
            <person name="Yin W.L."/>
            <person name="Huang T."/>
            <person name="Niu S.C."/>
            <person name="Liu Z.J."/>
        </authorList>
    </citation>
    <scope>NUCLEOTIDE SEQUENCE [LARGE SCALE GENOMIC DNA]</scope>
    <source>
        <strain evidence="3">Lindl</strain>
    </source>
</reference>
<evidence type="ECO:0000259" key="2">
    <source>
        <dbReference type="Pfam" id="PF00004"/>
    </source>
</evidence>
<dbReference type="GO" id="GO:0016887">
    <property type="term" value="F:ATP hydrolysis activity"/>
    <property type="evidence" value="ECO:0007669"/>
    <property type="project" value="InterPro"/>
</dbReference>
<dbReference type="GO" id="GO:0007033">
    <property type="term" value="P:vacuole organization"/>
    <property type="evidence" value="ECO:0007669"/>
    <property type="project" value="TreeGrafter"/>
</dbReference>
<organism evidence="3 4">
    <name type="scientific">Dendrobium chrysotoxum</name>
    <name type="common">Orchid</name>
    <dbReference type="NCBI Taxonomy" id="161865"/>
    <lineage>
        <taxon>Eukaryota</taxon>
        <taxon>Viridiplantae</taxon>
        <taxon>Streptophyta</taxon>
        <taxon>Embryophyta</taxon>
        <taxon>Tracheophyta</taxon>
        <taxon>Spermatophyta</taxon>
        <taxon>Magnoliopsida</taxon>
        <taxon>Liliopsida</taxon>
        <taxon>Asparagales</taxon>
        <taxon>Orchidaceae</taxon>
        <taxon>Epidendroideae</taxon>
        <taxon>Malaxideae</taxon>
        <taxon>Dendrobiinae</taxon>
        <taxon>Dendrobium</taxon>
    </lineage>
</organism>
<sequence>MCLEPFDLLHGVGNNEQKVLVLATTNTPYALDQAIRRRFDKRIYIPLSDLKAQQHMFKYIWGIPLII</sequence>
<proteinExistence type="inferred from homology"/>
<evidence type="ECO:0000313" key="4">
    <source>
        <dbReference type="Proteomes" id="UP000775213"/>
    </source>
</evidence>
<dbReference type="EMBL" id="JAGFBR010000004">
    <property type="protein sequence ID" value="KAH0468522.1"/>
    <property type="molecule type" value="Genomic_DNA"/>
</dbReference>
<keyword evidence="4" id="KW-1185">Reference proteome</keyword>
<dbReference type="InterPro" id="IPR050304">
    <property type="entry name" value="MT-severing_AAA_ATPase"/>
</dbReference>
<dbReference type="InterPro" id="IPR027417">
    <property type="entry name" value="P-loop_NTPase"/>
</dbReference>
<dbReference type="GO" id="GO:0005524">
    <property type="term" value="F:ATP binding"/>
    <property type="evidence" value="ECO:0007669"/>
    <property type="project" value="UniProtKB-KW"/>
</dbReference>
<name>A0AAV7HI02_DENCH</name>
<feature type="domain" description="ATPase AAA-type core" evidence="2">
    <location>
        <begin position="9"/>
        <end position="47"/>
    </location>
</feature>
<evidence type="ECO:0000313" key="3">
    <source>
        <dbReference type="EMBL" id="KAH0468522.1"/>
    </source>
</evidence>
<dbReference type="PANTHER" id="PTHR23074">
    <property type="entry name" value="AAA DOMAIN-CONTAINING"/>
    <property type="match status" value="1"/>
</dbReference>
<comment type="similarity">
    <text evidence="1">Belongs to the AAA ATPase family.</text>
</comment>
<keyword evidence="1" id="KW-0547">Nucleotide-binding</keyword>
<dbReference type="PROSITE" id="PS00674">
    <property type="entry name" value="AAA"/>
    <property type="match status" value="1"/>
</dbReference>